<dbReference type="InterPro" id="IPR040809">
    <property type="entry name" value="LPD28"/>
</dbReference>
<gene>
    <name evidence="2" type="ORF">CHK_0604</name>
</gene>
<sequence>MMNPDDTKIQNRIFKQAKLFGKEVLFTDQRVDKHSVPDGLYCYDIRHSDHSFSRPATIEPFVLVNWYGTVVSKTPLNFTGNDPYLPLRKGDLQIGRKKIPLGQWLEHTPAKRRNEPER</sequence>
<evidence type="ECO:0000313" key="3">
    <source>
        <dbReference type="Proteomes" id="UP000034076"/>
    </source>
</evidence>
<comment type="caution">
    <text evidence="2">The sequence shown here is derived from an EMBL/GenBank/DDBJ whole genome shotgun (WGS) entry which is preliminary data.</text>
</comment>
<evidence type="ECO:0000313" key="2">
    <source>
        <dbReference type="EMBL" id="KKI51921.1"/>
    </source>
</evidence>
<proteinExistence type="predicted"/>
<reference evidence="2 3" key="1">
    <citation type="submission" date="2015-04" db="EMBL/GenBank/DDBJ databases">
        <title>Draft genome sequence of bacteremic isolate Catabacter hongkongensis type strain HKU16T.</title>
        <authorList>
            <person name="Lau S.K."/>
            <person name="Teng J.L."/>
            <person name="Huang Y."/>
            <person name="Curreem S.O."/>
            <person name="Tsui S.K."/>
            <person name="Woo P.C."/>
        </authorList>
    </citation>
    <scope>NUCLEOTIDE SEQUENCE [LARGE SCALE GENOMIC DNA]</scope>
    <source>
        <strain evidence="2 3">HKU16</strain>
    </source>
</reference>
<dbReference type="Pfam" id="PF18843">
    <property type="entry name" value="LPD28"/>
    <property type="match status" value="1"/>
</dbReference>
<dbReference type="OrthoDB" id="2594680at2"/>
<name>A0A0M2NLR3_9FIRM</name>
<keyword evidence="3" id="KW-1185">Reference proteome</keyword>
<dbReference type="RefSeq" id="WP_052740242.1">
    <property type="nucleotide sequence ID" value="NZ_LAYJ01000053.1"/>
</dbReference>
<evidence type="ECO:0000259" key="1">
    <source>
        <dbReference type="Pfam" id="PF18843"/>
    </source>
</evidence>
<feature type="domain" description="Large polyvalent protein associated" evidence="1">
    <location>
        <begin position="11"/>
        <end position="105"/>
    </location>
</feature>
<organism evidence="2 3">
    <name type="scientific">Christensenella hongkongensis</name>
    <dbReference type="NCBI Taxonomy" id="270498"/>
    <lineage>
        <taxon>Bacteria</taxon>
        <taxon>Bacillati</taxon>
        <taxon>Bacillota</taxon>
        <taxon>Clostridia</taxon>
        <taxon>Christensenellales</taxon>
        <taxon>Christensenellaceae</taxon>
        <taxon>Christensenella</taxon>
    </lineage>
</organism>
<accession>A0A0M2NLR3</accession>
<dbReference type="Proteomes" id="UP000034076">
    <property type="component" value="Unassembled WGS sequence"/>
</dbReference>
<protein>
    <recommendedName>
        <fullName evidence="1">Large polyvalent protein associated domain-containing protein</fullName>
    </recommendedName>
</protein>
<dbReference type="EMBL" id="LAYJ01000053">
    <property type="protein sequence ID" value="KKI51921.1"/>
    <property type="molecule type" value="Genomic_DNA"/>
</dbReference>
<dbReference type="STRING" id="270498.CHK_0604"/>
<dbReference type="AlphaFoldDB" id="A0A0M2NLR3"/>